<dbReference type="Proteomes" id="UP000319619">
    <property type="component" value="Unassembled WGS sequence"/>
</dbReference>
<dbReference type="Gene3D" id="3.30.465.10">
    <property type="match status" value="1"/>
</dbReference>
<name>A0A532US25_UNCL8</name>
<evidence type="ECO:0000313" key="13">
    <source>
        <dbReference type="Proteomes" id="UP000319619"/>
    </source>
</evidence>
<dbReference type="Gene3D" id="3.10.580.10">
    <property type="entry name" value="CBS-domain"/>
    <property type="match status" value="1"/>
</dbReference>
<dbReference type="InterPro" id="IPR036318">
    <property type="entry name" value="FAD-bd_PCMH-like_sf"/>
</dbReference>
<feature type="domain" description="CBS" evidence="10">
    <location>
        <begin position="279"/>
        <end position="336"/>
    </location>
</feature>
<evidence type="ECO:0000313" key="12">
    <source>
        <dbReference type="EMBL" id="TKJ37607.1"/>
    </source>
</evidence>
<dbReference type="InterPro" id="IPR016169">
    <property type="entry name" value="FAD-bd_PCMH_sub2"/>
</dbReference>
<dbReference type="SUPFAM" id="SSF54631">
    <property type="entry name" value="CBS-domain pair"/>
    <property type="match status" value="1"/>
</dbReference>
<sequence>MEDGISVGLLLLSLGIGLVLSAFFSSAETAFFSLTKSILAELKEAKDPRSRRVVRLIERPKELLITILSGNALVNVAVAVIAAFLALHICGITGFPASAGLAIEVILVTGIILILGEITPKIVALKHAQTWAMWVALPVDITRRILFPLTKCLDFLARTVSRSLGVEHRRLSLSEDEIKALVEVSEERGALDEEEKEMIQGIFEISETTVKEIMIPRVDIACLPITSTMQDVIKLVKENGHSRIPIFNENLDKIAGIVHVKDLLPYFDNGDNQVELAQVIREVIFVPEGKKIDDLLHQFQQEKAHMAIVVDEYGGTAGLVTLEDVLEEIVGEIQDEYDREVPLSHWLDENTLIADARINIGELNELIGEDLIPETEDYETLGGFIFSQTGDLPGPKESLDYHDYHFVVEELSGRRIGKIRIERHKPPDDELGS</sequence>
<dbReference type="CDD" id="cd04590">
    <property type="entry name" value="CBS_pair_CorC_HlyC_assoc"/>
    <property type="match status" value="1"/>
</dbReference>
<dbReference type="AlphaFoldDB" id="A0A532US25"/>
<dbReference type="InterPro" id="IPR000644">
    <property type="entry name" value="CBS_dom"/>
</dbReference>
<keyword evidence="6 8" id="KW-0472">Membrane</keyword>
<dbReference type="GO" id="GO:0050660">
    <property type="term" value="F:flavin adenine dinucleotide binding"/>
    <property type="evidence" value="ECO:0007669"/>
    <property type="project" value="InterPro"/>
</dbReference>
<dbReference type="PANTHER" id="PTHR22777">
    <property type="entry name" value="HEMOLYSIN-RELATED"/>
    <property type="match status" value="1"/>
</dbReference>
<evidence type="ECO:0000259" key="10">
    <source>
        <dbReference type="PROSITE" id="PS51371"/>
    </source>
</evidence>
<comment type="subcellular location">
    <subcellularLocation>
        <location evidence="1">Membrane</location>
        <topology evidence="1">Multi-pass membrane protein</topology>
    </subcellularLocation>
</comment>
<gene>
    <name evidence="12" type="ORF">CEE37_13930</name>
</gene>
<dbReference type="SMART" id="SM01091">
    <property type="entry name" value="CorC_HlyC"/>
    <property type="match status" value="1"/>
</dbReference>
<keyword evidence="4 8" id="KW-1133">Transmembrane helix</keyword>
<accession>A0A532US25</accession>
<dbReference type="FunFam" id="3.10.580.10:FF:000002">
    <property type="entry name" value="Magnesium/cobalt efflux protein CorC"/>
    <property type="match status" value="1"/>
</dbReference>
<evidence type="ECO:0000256" key="9">
    <source>
        <dbReference type="SAM" id="Phobius"/>
    </source>
</evidence>
<reference evidence="12 13" key="1">
    <citation type="submission" date="2017-06" db="EMBL/GenBank/DDBJ databases">
        <title>Novel microbial phyla capable of carbon fixation and sulfur reduction in deep-sea sediments.</title>
        <authorList>
            <person name="Huang J."/>
            <person name="Baker B."/>
            <person name="Wang Y."/>
        </authorList>
    </citation>
    <scope>NUCLEOTIDE SEQUENCE [LARGE SCALE GENOMIC DNA]</scope>
    <source>
        <strain evidence="12">B3_LCP</strain>
    </source>
</reference>
<evidence type="ECO:0000259" key="11">
    <source>
        <dbReference type="PROSITE" id="PS51846"/>
    </source>
</evidence>
<organism evidence="12 13">
    <name type="scientific">candidate division LCP-89 bacterium B3_LCP</name>
    <dbReference type="NCBI Taxonomy" id="2012998"/>
    <lineage>
        <taxon>Bacteria</taxon>
        <taxon>Pseudomonadati</taxon>
        <taxon>Bacteria division LCP-89</taxon>
    </lineage>
</organism>
<dbReference type="SUPFAM" id="SSF56176">
    <property type="entry name" value="FAD-binding/transporter-associated domain-like"/>
    <property type="match status" value="1"/>
</dbReference>
<evidence type="ECO:0000256" key="8">
    <source>
        <dbReference type="PROSITE-ProRule" id="PRU01193"/>
    </source>
</evidence>
<dbReference type="InterPro" id="IPR044751">
    <property type="entry name" value="Ion_transp-like_CBS"/>
</dbReference>
<dbReference type="PROSITE" id="PS51846">
    <property type="entry name" value="CNNM"/>
    <property type="match status" value="1"/>
</dbReference>
<dbReference type="Pfam" id="PF01595">
    <property type="entry name" value="CNNM"/>
    <property type="match status" value="1"/>
</dbReference>
<dbReference type="GO" id="GO:0005886">
    <property type="term" value="C:plasma membrane"/>
    <property type="evidence" value="ECO:0007669"/>
    <property type="project" value="TreeGrafter"/>
</dbReference>
<evidence type="ECO:0000256" key="3">
    <source>
        <dbReference type="ARBA" id="ARBA00022737"/>
    </source>
</evidence>
<feature type="domain" description="CNNM transmembrane" evidence="11">
    <location>
        <begin position="3"/>
        <end position="195"/>
    </location>
</feature>
<comment type="caution">
    <text evidence="12">The sequence shown here is derived from an EMBL/GenBank/DDBJ whole genome shotgun (WGS) entry which is preliminary data.</text>
</comment>
<evidence type="ECO:0000256" key="5">
    <source>
        <dbReference type="ARBA" id="ARBA00023122"/>
    </source>
</evidence>
<feature type="transmembrane region" description="Helical" evidence="9">
    <location>
        <begin position="63"/>
        <end position="89"/>
    </location>
</feature>
<evidence type="ECO:0000256" key="2">
    <source>
        <dbReference type="ARBA" id="ARBA00022692"/>
    </source>
</evidence>
<dbReference type="Pfam" id="PF00571">
    <property type="entry name" value="CBS"/>
    <property type="match status" value="2"/>
</dbReference>
<evidence type="ECO:0000256" key="1">
    <source>
        <dbReference type="ARBA" id="ARBA00004141"/>
    </source>
</evidence>
<evidence type="ECO:0000256" key="6">
    <source>
        <dbReference type="ARBA" id="ARBA00023136"/>
    </source>
</evidence>
<feature type="domain" description="CBS" evidence="10">
    <location>
        <begin position="214"/>
        <end position="274"/>
    </location>
</feature>
<dbReference type="SMART" id="SM00116">
    <property type="entry name" value="CBS"/>
    <property type="match status" value="2"/>
</dbReference>
<keyword evidence="5 7" id="KW-0129">CBS domain</keyword>
<dbReference type="PANTHER" id="PTHR22777:SF17">
    <property type="entry name" value="UPF0053 PROTEIN SLL0260"/>
    <property type="match status" value="1"/>
</dbReference>
<feature type="transmembrane region" description="Helical" evidence="9">
    <location>
        <begin position="95"/>
        <end position="116"/>
    </location>
</feature>
<evidence type="ECO:0000256" key="7">
    <source>
        <dbReference type="PROSITE-ProRule" id="PRU00703"/>
    </source>
</evidence>
<dbReference type="InterPro" id="IPR005170">
    <property type="entry name" value="Transptr-assoc_dom"/>
</dbReference>
<protein>
    <recommendedName>
        <fullName evidence="14">Hemolysin</fullName>
    </recommendedName>
</protein>
<evidence type="ECO:0008006" key="14">
    <source>
        <dbReference type="Google" id="ProtNLM"/>
    </source>
</evidence>
<dbReference type="PROSITE" id="PS51371">
    <property type="entry name" value="CBS"/>
    <property type="match status" value="2"/>
</dbReference>
<keyword evidence="2 8" id="KW-0812">Transmembrane</keyword>
<keyword evidence="3" id="KW-0677">Repeat</keyword>
<feature type="transmembrane region" description="Helical" evidence="9">
    <location>
        <begin position="6"/>
        <end position="27"/>
    </location>
</feature>
<dbReference type="EMBL" id="NJBN01000012">
    <property type="protein sequence ID" value="TKJ37607.1"/>
    <property type="molecule type" value="Genomic_DNA"/>
</dbReference>
<proteinExistence type="predicted"/>
<evidence type="ECO:0000256" key="4">
    <source>
        <dbReference type="ARBA" id="ARBA00022989"/>
    </source>
</evidence>
<dbReference type="InterPro" id="IPR046342">
    <property type="entry name" value="CBS_dom_sf"/>
</dbReference>
<dbReference type="Pfam" id="PF03471">
    <property type="entry name" value="CorC_HlyC"/>
    <property type="match status" value="1"/>
</dbReference>
<dbReference type="InterPro" id="IPR002550">
    <property type="entry name" value="CNNM"/>
</dbReference>